<name>A0ABY3WQ54_9ACTN</name>
<dbReference type="InterPro" id="IPR014747">
    <property type="entry name" value="Bac_photo_RC_H_C"/>
</dbReference>
<gene>
    <name evidence="1" type="ORF">J4032_15060</name>
</gene>
<evidence type="ECO:0000313" key="1">
    <source>
        <dbReference type="EMBL" id="UNM12665.1"/>
    </source>
</evidence>
<dbReference type="RefSeq" id="WP_242331279.1">
    <property type="nucleotide sequence ID" value="NZ_CP071872.1"/>
</dbReference>
<sequence length="116" mass="12689">MGAGTRGLPGSAGRTPGAQLVGYRVEATDGTVGKVDRHTEDVGRTYLVVDTGPWIFGHRVTVPADEVSRVDEASRTVYVDATREQIKGSPYFESGRDDENVASLRLIEEHYANRHM</sequence>
<keyword evidence="2" id="KW-1185">Reference proteome</keyword>
<proteinExistence type="predicted"/>
<organism evidence="1 2">
    <name type="scientific">Streptomyces formicae</name>
    <dbReference type="NCBI Taxonomy" id="1616117"/>
    <lineage>
        <taxon>Bacteria</taxon>
        <taxon>Bacillati</taxon>
        <taxon>Actinomycetota</taxon>
        <taxon>Actinomycetes</taxon>
        <taxon>Kitasatosporales</taxon>
        <taxon>Streptomycetaceae</taxon>
        <taxon>Streptomyces</taxon>
    </lineage>
</organism>
<accession>A0ABY3WQ54</accession>
<evidence type="ECO:0000313" key="2">
    <source>
        <dbReference type="Proteomes" id="UP000828924"/>
    </source>
</evidence>
<dbReference type="Gene3D" id="3.90.50.10">
    <property type="entry name" value="Photosynthetic Reaction Center, subunit H, domain 2"/>
    <property type="match status" value="1"/>
</dbReference>
<dbReference type="InterPro" id="IPR011033">
    <property type="entry name" value="PRC_barrel-like_sf"/>
</dbReference>
<dbReference type="SUPFAM" id="SSF50346">
    <property type="entry name" value="PRC-barrel domain"/>
    <property type="match status" value="1"/>
</dbReference>
<dbReference type="EMBL" id="CP071872">
    <property type="protein sequence ID" value="UNM12665.1"/>
    <property type="molecule type" value="Genomic_DNA"/>
</dbReference>
<reference evidence="1 2" key="1">
    <citation type="submission" date="2021-03" db="EMBL/GenBank/DDBJ databases">
        <title>Complete genome of Streptomyces formicae strain 1H-GS9 (DSM 100524).</title>
        <authorList>
            <person name="Atanasov K.E."/>
            <person name="Altabella T."/>
            <person name="Ferrer A."/>
        </authorList>
    </citation>
    <scope>NUCLEOTIDE SEQUENCE [LARGE SCALE GENOMIC DNA]</scope>
    <source>
        <strain evidence="1 2">1H-GS9</strain>
    </source>
</reference>
<dbReference type="Proteomes" id="UP000828924">
    <property type="component" value="Chromosome"/>
</dbReference>
<protein>
    <submittedName>
        <fullName evidence="1">PRC-barrel domain containing protein</fullName>
    </submittedName>
</protein>